<protein>
    <submittedName>
        <fullName evidence="3">Uncharacterized protein</fullName>
    </submittedName>
</protein>
<evidence type="ECO:0000313" key="3">
    <source>
        <dbReference type="EnsemblMetazoa" id="XP_028515640.1"/>
    </source>
</evidence>
<dbReference type="GeneID" id="114575285"/>
<evidence type="ECO:0000313" key="4">
    <source>
        <dbReference type="Proteomes" id="UP000887567"/>
    </source>
</evidence>
<dbReference type="OrthoDB" id="5972981at2759"/>
<accession>A0A913YJS4</accession>
<dbReference type="PANTHER" id="PTHR31075:SF4">
    <property type="entry name" value="CENTROSOMAL PROTEIN OF 85 KDA"/>
    <property type="match status" value="1"/>
</dbReference>
<keyword evidence="1" id="KW-0175">Coiled coil</keyword>
<dbReference type="EnsemblMetazoa" id="XM_028659839.1">
    <property type="protein sequence ID" value="XP_028515640.1"/>
    <property type="gene ID" value="LOC114575285"/>
</dbReference>
<dbReference type="RefSeq" id="XP_028515640.1">
    <property type="nucleotide sequence ID" value="XM_028659839.1"/>
</dbReference>
<evidence type="ECO:0000256" key="2">
    <source>
        <dbReference type="SAM" id="MobiDB-lite"/>
    </source>
</evidence>
<feature type="coiled-coil region" evidence="1">
    <location>
        <begin position="200"/>
        <end position="231"/>
    </location>
</feature>
<dbReference type="Proteomes" id="UP000887567">
    <property type="component" value="Unplaced"/>
</dbReference>
<keyword evidence="4" id="KW-1185">Reference proteome</keyword>
<feature type="region of interest" description="Disordered" evidence="2">
    <location>
        <begin position="43"/>
        <end position="68"/>
    </location>
</feature>
<dbReference type="InterPro" id="IPR040210">
    <property type="entry name" value="Cep85/Cep85L"/>
</dbReference>
<feature type="compositionally biased region" description="Low complexity" evidence="2">
    <location>
        <begin position="49"/>
        <end position="65"/>
    </location>
</feature>
<reference evidence="3" key="1">
    <citation type="submission" date="2022-11" db="UniProtKB">
        <authorList>
            <consortium name="EnsemblMetazoa"/>
        </authorList>
    </citation>
    <scope>IDENTIFICATION</scope>
</reference>
<dbReference type="AlphaFoldDB" id="A0A913YJS4"/>
<dbReference type="PANTHER" id="PTHR31075">
    <property type="entry name" value="CENTROSOMAL PROTEIN OF 85 KDA"/>
    <property type="match status" value="1"/>
</dbReference>
<feature type="coiled-coil region" evidence="1">
    <location>
        <begin position="129"/>
        <end position="160"/>
    </location>
</feature>
<sequence>YQQAYSGPSVGGYITSQTIPRLDQGTGSGSSIAYVAPLRQDLTSNDGYTTPKSSRSRTPSSTTSTDDADKWDSLLKAKDDLITQKDQIIDRQKKTIAQLQHQHLNMDAKLQHALLIKSCDQDSVVTLKLQEYQFETAQLRAQLSQVTNEKNTEIERLQRKLGQKKTIAQLQHQHLNMDAKLQHALLIKSCDQDSVVTLKLQEYQFETAQLRAQLSQVTNEKNTEIERLQRKLGETEYLLDQMDACVKDTAASKDKDVDSLHSQVSKCCVYTLLLLGFVTRGT</sequence>
<organism evidence="3 4">
    <name type="scientific">Exaiptasia diaphana</name>
    <name type="common">Tropical sea anemone</name>
    <name type="synonym">Aiptasia pulchella</name>
    <dbReference type="NCBI Taxonomy" id="2652724"/>
    <lineage>
        <taxon>Eukaryota</taxon>
        <taxon>Metazoa</taxon>
        <taxon>Cnidaria</taxon>
        <taxon>Anthozoa</taxon>
        <taxon>Hexacorallia</taxon>
        <taxon>Actiniaria</taxon>
        <taxon>Aiptasiidae</taxon>
        <taxon>Exaiptasia</taxon>
    </lineage>
</organism>
<proteinExistence type="predicted"/>
<evidence type="ECO:0000256" key="1">
    <source>
        <dbReference type="SAM" id="Coils"/>
    </source>
</evidence>
<name>A0A913YJS4_EXADI</name>
<dbReference type="KEGG" id="epa:114575285"/>
<dbReference type="GO" id="GO:0005813">
    <property type="term" value="C:centrosome"/>
    <property type="evidence" value="ECO:0007669"/>
    <property type="project" value="TreeGrafter"/>
</dbReference>